<reference evidence="2 3" key="1">
    <citation type="submission" date="2019-09" db="EMBL/GenBank/DDBJ databases">
        <title>Arthrobacter zafarii sp. nov., a moderately thermotolerant and halotolerant actinobacterium isolated from Cholistan desert soil of Pakistan.</title>
        <authorList>
            <person name="Amin A."/>
            <person name="Ahmed I."/>
            <person name="Khalid N."/>
            <person name="Schumann P."/>
            <person name="Busse H.J."/>
            <person name="Khan I.U."/>
            <person name="Li S."/>
            <person name="Li W.J."/>
        </authorList>
    </citation>
    <scope>NUCLEOTIDE SEQUENCE [LARGE SCALE GENOMIC DNA]</scope>
    <source>
        <strain evidence="2 3">NCCP-1664</strain>
    </source>
</reference>
<name>A0A5A7NTT6_9MICC</name>
<dbReference type="PANTHER" id="PTHR43433:SF1">
    <property type="entry name" value="BLL5160 PROTEIN"/>
    <property type="match status" value="1"/>
</dbReference>
<protein>
    <submittedName>
        <fullName evidence="2">Alpha/beta hydrolase</fullName>
    </submittedName>
</protein>
<dbReference type="Gene3D" id="3.40.50.1820">
    <property type="entry name" value="alpha/beta hydrolase"/>
    <property type="match status" value="1"/>
</dbReference>
<dbReference type="PANTHER" id="PTHR43433">
    <property type="entry name" value="HYDROLASE, ALPHA/BETA FOLD FAMILY PROTEIN"/>
    <property type="match status" value="1"/>
</dbReference>
<keyword evidence="2" id="KW-0378">Hydrolase</keyword>
<dbReference type="GO" id="GO:0016787">
    <property type="term" value="F:hydrolase activity"/>
    <property type="evidence" value="ECO:0007669"/>
    <property type="project" value="UniProtKB-KW"/>
</dbReference>
<dbReference type="SUPFAM" id="SSF53474">
    <property type="entry name" value="alpha/beta-Hydrolases"/>
    <property type="match status" value="1"/>
</dbReference>
<comment type="caution">
    <text evidence="2">The sequence shown here is derived from an EMBL/GenBank/DDBJ whole genome shotgun (WGS) entry which is preliminary data.</text>
</comment>
<dbReference type="InterPro" id="IPR029058">
    <property type="entry name" value="AB_hydrolase_fold"/>
</dbReference>
<proteinExistence type="predicted"/>
<evidence type="ECO:0000313" key="3">
    <source>
        <dbReference type="Proteomes" id="UP000325307"/>
    </source>
</evidence>
<evidence type="ECO:0000259" key="1">
    <source>
        <dbReference type="Pfam" id="PF00561"/>
    </source>
</evidence>
<dbReference type="InterPro" id="IPR000073">
    <property type="entry name" value="AB_hydrolase_1"/>
</dbReference>
<organism evidence="2 3">
    <name type="scientific">Zafaria cholistanensis</name>
    <dbReference type="NCBI Taxonomy" id="1682741"/>
    <lineage>
        <taxon>Bacteria</taxon>
        <taxon>Bacillati</taxon>
        <taxon>Actinomycetota</taxon>
        <taxon>Actinomycetes</taxon>
        <taxon>Micrococcales</taxon>
        <taxon>Micrococcaceae</taxon>
        <taxon>Zafaria</taxon>
    </lineage>
</organism>
<sequence>MTVPFVTNPLDGTPIAYDDSGGDGPAVVLLHGSALSRAIWRGLGYTPALAGFRTVRIDLRGHGRSGKPHHPDAYRMPLVAADVTAVMDGLGLEAAHVVGYSFGARVGFTLAATVPGRIRTLATLGGTYRAQAGQIAQLFFDGYAQALRDGGMPAFVAGLQGAGWTVDPATRAAFLANDPLALAAYFERTEVEPGLSEFLLPQLRLPALLLAGTRDGQRLRESRQAADLMPNARFVELPGRTHAGTLAPAGPVLGHLVPFLEGNWRPNGN</sequence>
<dbReference type="AlphaFoldDB" id="A0A5A7NTT6"/>
<dbReference type="InterPro" id="IPR050471">
    <property type="entry name" value="AB_hydrolase"/>
</dbReference>
<dbReference type="Pfam" id="PF00561">
    <property type="entry name" value="Abhydrolase_1"/>
    <property type="match status" value="1"/>
</dbReference>
<dbReference type="Proteomes" id="UP000325307">
    <property type="component" value="Unassembled WGS sequence"/>
</dbReference>
<dbReference type="EMBL" id="BKDJ01000019">
    <property type="protein sequence ID" value="GER24275.1"/>
    <property type="molecule type" value="Genomic_DNA"/>
</dbReference>
<evidence type="ECO:0000313" key="2">
    <source>
        <dbReference type="EMBL" id="GER24275.1"/>
    </source>
</evidence>
<keyword evidence="3" id="KW-1185">Reference proteome</keyword>
<feature type="domain" description="AB hydrolase-1" evidence="1">
    <location>
        <begin position="25"/>
        <end position="146"/>
    </location>
</feature>
<gene>
    <name evidence="2" type="ORF">NCCP1664_27700</name>
</gene>
<accession>A0A5A7NTT6</accession>